<dbReference type="PANTHER" id="PTHR21310:SF15">
    <property type="entry name" value="AMINOGLYCOSIDE PHOSPHOTRANSFERASE DOMAIN-CONTAINING PROTEIN"/>
    <property type="match status" value="1"/>
</dbReference>
<dbReference type="Proteomes" id="UP000326340">
    <property type="component" value="Unassembled WGS sequence"/>
</dbReference>
<sequence>MAPRFFDCSVPECQRPSARAVGAGCDMCSRHFCGVHLSGEYHKCKIGSYVKDLDDAAYNVLMLSEIGLLRDQINETAACQLASGLNGGKPCVLEYPPNIVGQGALTGCANYHVRIRFGDGSPSWLMRVPRVTGFAVGLPASLAEYLIRSEYATLKFLETTAVPAPRAFSFGIPSQGTDHGVGVCFLLMEELPGTLWNGQGDTSKVWKGLAAILAELEKHEFQQAGSLLVLSPEYHPSISATASDRFVCRDPWGPFDTSEEYYSAWAEQYLALIADGQLYPQFPVEAYLVYQFLKENAAQLSEPERVFFLKHVDDKGDHLLVDDDLNITGIIDWQMARIVPRREAFALSLVSADMGALCNGRVSLSAKDDALSLALRDKSARLAEYTGDERVRRFFWGLGLEAEWAYALPLAKAILVVFGVEEDWEEWRQGASKRYESDERLRALVREARNAHNSS</sequence>
<proteinExistence type="predicted"/>
<name>A0A5Q4BQF7_9PEZI</name>
<evidence type="ECO:0000313" key="2">
    <source>
        <dbReference type="EMBL" id="TQN69011.1"/>
    </source>
</evidence>
<gene>
    <name evidence="2" type="ORF">CSHISOI_06448</name>
</gene>
<dbReference type="SUPFAM" id="SSF118310">
    <property type="entry name" value="AN1-like Zinc finger"/>
    <property type="match status" value="1"/>
</dbReference>
<reference evidence="2 3" key="1">
    <citation type="journal article" date="2019" name="Sci. Rep.">
        <title>Colletotrichum shisoi sp. nov., an anthracnose pathogen of Perilla frutescens in Japan: molecular phylogenetic, morphological and genomic evidence.</title>
        <authorList>
            <person name="Gan P."/>
            <person name="Tsushima A."/>
            <person name="Hiroyama R."/>
            <person name="Narusaka M."/>
            <person name="Takano Y."/>
            <person name="Narusaka Y."/>
            <person name="Kawaradani M."/>
            <person name="Damm U."/>
            <person name="Shirasu K."/>
        </authorList>
    </citation>
    <scope>NUCLEOTIDE SEQUENCE [LARGE SCALE GENOMIC DNA]</scope>
    <source>
        <strain evidence="2 3">PG-2018a</strain>
    </source>
</reference>
<evidence type="ECO:0000259" key="1">
    <source>
        <dbReference type="Pfam" id="PF01636"/>
    </source>
</evidence>
<dbReference type="OrthoDB" id="4841154at2759"/>
<dbReference type="AlphaFoldDB" id="A0A5Q4BQF7"/>
<comment type="caution">
    <text evidence="2">The sequence shown here is derived from an EMBL/GenBank/DDBJ whole genome shotgun (WGS) entry which is preliminary data.</text>
</comment>
<accession>A0A5Q4BQF7</accession>
<dbReference type="PANTHER" id="PTHR21310">
    <property type="entry name" value="AMINOGLYCOSIDE PHOSPHOTRANSFERASE-RELATED-RELATED"/>
    <property type="match status" value="1"/>
</dbReference>
<feature type="domain" description="Aminoglycoside phosphotransferase" evidence="1">
    <location>
        <begin position="146"/>
        <end position="349"/>
    </location>
</feature>
<dbReference type="Gene3D" id="4.10.1110.10">
    <property type="entry name" value="AN1-like Zinc finger"/>
    <property type="match status" value="1"/>
</dbReference>
<dbReference type="Gene3D" id="3.90.1200.10">
    <property type="match status" value="1"/>
</dbReference>
<dbReference type="InterPro" id="IPR011009">
    <property type="entry name" value="Kinase-like_dom_sf"/>
</dbReference>
<organism evidence="2 3">
    <name type="scientific">Colletotrichum shisoi</name>
    <dbReference type="NCBI Taxonomy" id="2078593"/>
    <lineage>
        <taxon>Eukaryota</taxon>
        <taxon>Fungi</taxon>
        <taxon>Dikarya</taxon>
        <taxon>Ascomycota</taxon>
        <taxon>Pezizomycotina</taxon>
        <taxon>Sordariomycetes</taxon>
        <taxon>Hypocreomycetidae</taxon>
        <taxon>Glomerellales</taxon>
        <taxon>Glomerellaceae</taxon>
        <taxon>Colletotrichum</taxon>
        <taxon>Colletotrichum destructivum species complex</taxon>
    </lineage>
</organism>
<dbReference type="InterPro" id="IPR051678">
    <property type="entry name" value="AGP_Transferase"/>
</dbReference>
<dbReference type="InterPro" id="IPR035896">
    <property type="entry name" value="AN1-like_Znf"/>
</dbReference>
<dbReference type="EMBL" id="PUHP01000590">
    <property type="protein sequence ID" value="TQN69011.1"/>
    <property type="molecule type" value="Genomic_DNA"/>
</dbReference>
<protein>
    <recommendedName>
        <fullName evidence="1">Aminoglycoside phosphotransferase domain-containing protein</fullName>
    </recommendedName>
</protein>
<dbReference type="InterPro" id="IPR002575">
    <property type="entry name" value="Aminoglycoside_PTrfase"/>
</dbReference>
<evidence type="ECO:0000313" key="3">
    <source>
        <dbReference type="Proteomes" id="UP000326340"/>
    </source>
</evidence>
<dbReference type="SUPFAM" id="SSF56112">
    <property type="entry name" value="Protein kinase-like (PK-like)"/>
    <property type="match status" value="1"/>
</dbReference>
<dbReference type="Pfam" id="PF01636">
    <property type="entry name" value="APH"/>
    <property type="match status" value="1"/>
</dbReference>
<keyword evidence="3" id="KW-1185">Reference proteome</keyword>